<proteinExistence type="predicted"/>
<accession>A0ABQ7JHF9</accession>
<sequence length="159" mass="17579">MSQEQPAYYSPAPAQGEAPVPGTPQYQYVTPQPLDPSQQQQYVSPQPLDPSQQQQYAQYQQPETVLQQPYYPAQSPAPVYQQPTEYKEQPAAVYAEAHPAQPVVISFSRGDGHGLTGRIHNVQTCCGCFPLHTGAMIITILMVIFYLYCGIVLLTSGTF</sequence>
<gene>
    <name evidence="3" type="ORF">BGZ96_005287</name>
</gene>
<dbReference type="Proteomes" id="UP001194696">
    <property type="component" value="Unassembled WGS sequence"/>
</dbReference>
<evidence type="ECO:0000313" key="4">
    <source>
        <dbReference type="Proteomes" id="UP001194696"/>
    </source>
</evidence>
<organism evidence="3 4">
    <name type="scientific">Linnemannia gamsii</name>
    <dbReference type="NCBI Taxonomy" id="64522"/>
    <lineage>
        <taxon>Eukaryota</taxon>
        <taxon>Fungi</taxon>
        <taxon>Fungi incertae sedis</taxon>
        <taxon>Mucoromycota</taxon>
        <taxon>Mortierellomycotina</taxon>
        <taxon>Mortierellomycetes</taxon>
        <taxon>Mortierellales</taxon>
        <taxon>Mortierellaceae</taxon>
        <taxon>Linnemannia</taxon>
    </lineage>
</organism>
<keyword evidence="2" id="KW-1133">Transmembrane helix</keyword>
<keyword evidence="2" id="KW-0472">Membrane</keyword>
<keyword evidence="4" id="KW-1185">Reference proteome</keyword>
<evidence type="ECO:0000256" key="1">
    <source>
        <dbReference type="SAM" id="MobiDB-lite"/>
    </source>
</evidence>
<dbReference type="EMBL" id="JAAAIM010002472">
    <property type="protein sequence ID" value="KAG0272517.1"/>
    <property type="molecule type" value="Genomic_DNA"/>
</dbReference>
<evidence type="ECO:0000313" key="3">
    <source>
        <dbReference type="EMBL" id="KAG0272517.1"/>
    </source>
</evidence>
<feature type="non-terminal residue" evidence="3">
    <location>
        <position position="159"/>
    </location>
</feature>
<protein>
    <submittedName>
        <fullName evidence="3">Uncharacterized protein</fullName>
    </submittedName>
</protein>
<reference evidence="3 4" key="1">
    <citation type="journal article" date="2020" name="Fungal Divers.">
        <title>Resolving the Mortierellaceae phylogeny through synthesis of multi-gene phylogenetics and phylogenomics.</title>
        <authorList>
            <person name="Vandepol N."/>
            <person name="Liber J."/>
            <person name="Desiro A."/>
            <person name="Na H."/>
            <person name="Kennedy M."/>
            <person name="Barry K."/>
            <person name="Grigoriev I.V."/>
            <person name="Miller A.N."/>
            <person name="O'Donnell K."/>
            <person name="Stajich J.E."/>
            <person name="Bonito G."/>
        </authorList>
    </citation>
    <scope>NUCLEOTIDE SEQUENCE [LARGE SCALE GENOMIC DNA]</scope>
    <source>
        <strain evidence="3 4">AD045</strain>
    </source>
</reference>
<keyword evidence="2" id="KW-0812">Transmembrane</keyword>
<evidence type="ECO:0000256" key="2">
    <source>
        <dbReference type="SAM" id="Phobius"/>
    </source>
</evidence>
<feature type="compositionally biased region" description="Low complexity" evidence="1">
    <location>
        <begin position="36"/>
        <end position="60"/>
    </location>
</feature>
<comment type="caution">
    <text evidence="3">The sequence shown here is derived from an EMBL/GenBank/DDBJ whole genome shotgun (WGS) entry which is preliminary data.</text>
</comment>
<feature type="region of interest" description="Disordered" evidence="1">
    <location>
        <begin position="1"/>
        <end position="60"/>
    </location>
</feature>
<name>A0ABQ7JHF9_9FUNG</name>
<feature type="transmembrane region" description="Helical" evidence="2">
    <location>
        <begin position="131"/>
        <end position="154"/>
    </location>
</feature>